<name>A0A2U1KI97_ARTAN</name>
<organism evidence="2 3">
    <name type="scientific">Artemisia annua</name>
    <name type="common">Sweet wormwood</name>
    <dbReference type="NCBI Taxonomy" id="35608"/>
    <lineage>
        <taxon>Eukaryota</taxon>
        <taxon>Viridiplantae</taxon>
        <taxon>Streptophyta</taxon>
        <taxon>Embryophyta</taxon>
        <taxon>Tracheophyta</taxon>
        <taxon>Spermatophyta</taxon>
        <taxon>Magnoliopsida</taxon>
        <taxon>eudicotyledons</taxon>
        <taxon>Gunneridae</taxon>
        <taxon>Pentapetalae</taxon>
        <taxon>asterids</taxon>
        <taxon>campanulids</taxon>
        <taxon>Asterales</taxon>
        <taxon>Asteraceae</taxon>
        <taxon>Asteroideae</taxon>
        <taxon>Anthemideae</taxon>
        <taxon>Artemisiinae</taxon>
        <taxon>Artemisia</taxon>
    </lineage>
</organism>
<reference evidence="2 3" key="1">
    <citation type="journal article" date="2018" name="Mol. Plant">
        <title>The genome of Artemisia annua provides insight into the evolution of Asteraceae family and artemisinin biosynthesis.</title>
        <authorList>
            <person name="Shen Q."/>
            <person name="Zhang L."/>
            <person name="Liao Z."/>
            <person name="Wang S."/>
            <person name="Yan T."/>
            <person name="Shi P."/>
            <person name="Liu M."/>
            <person name="Fu X."/>
            <person name="Pan Q."/>
            <person name="Wang Y."/>
            <person name="Lv Z."/>
            <person name="Lu X."/>
            <person name="Zhang F."/>
            <person name="Jiang W."/>
            <person name="Ma Y."/>
            <person name="Chen M."/>
            <person name="Hao X."/>
            <person name="Li L."/>
            <person name="Tang Y."/>
            <person name="Lv G."/>
            <person name="Zhou Y."/>
            <person name="Sun X."/>
            <person name="Brodelius P.E."/>
            <person name="Rose J.K.C."/>
            <person name="Tang K."/>
        </authorList>
    </citation>
    <scope>NUCLEOTIDE SEQUENCE [LARGE SCALE GENOMIC DNA]</scope>
    <source>
        <strain evidence="3">cv. Huhao1</strain>
        <tissue evidence="2">Leaf</tissue>
    </source>
</reference>
<protein>
    <submittedName>
        <fullName evidence="2">Uncharacterized protein</fullName>
    </submittedName>
</protein>
<evidence type="ECO:0000313" key="3">
    <source>
        <dbReference type="Proteomes" id="UP000245207"/>
    </source>
</evidence>
<sequence>MSSPNATQPSSTVAARSESIDVSTVEEIGKQKTEESDTVVDYKKMGRGYVRYCFLSSKDEVKLDGFMEKLKSINEEVEFDVPNQPIY</sequence>
<feature type="compositionally biased region" description="Polar residues" evidence="1">
    <location>
        <begin position="1"/>
        <end position="14"/>
    </location>
</feature>
<dbReference type="AlphaFoldDB" id="A0A2U1KI97"/>
<feature type="compositionally biased region" description="Basic and acidic residues" evidence="1">
    <location>
        <begin position="27"/>
        <end position="36"/>
    </location>
</feature>
<accession>A0A2U1KI97</accession>
<proteinExistence type="predicted"/>
<evidence type="ECO:0000313" key="2">
    <source>
        <dbReference type="EMBL" id="PWA36451.1"/>
    </source>
</evidence>
<gene>
    <name evidence="2" type="ORF">CTI12_AA599800</name>
</gene>
<dbReference type="Proteomes" id="UP000245207">
    <property type="component" value="Unassembled WGS sequence"/>
</dbReference>
<comment type="caution">
    <text evidence="2">The sequence shown here is derived from an EMBL/GenBank/DDBJ whole genome shotgun (WGS) entry which is preliminary data.</text>
</comment>
<keyword evidence="3" id="KW-1185">Reference proteome</keyword>
<dbReference type="EMBL" id="PKPP01018171">
    <property type="protein sequence ID" value="PWA36451.1"/>
    <property type="molecule type" value="Genomic_DNA"/>
</dbReference>
<evidence type="ECO:0000256" key="1">
    <source>
        <dbReference type="SAM" id="MobiDB-lite"/>
    </source>
</evidence>
<feature type="region of interest" description="Disordered" evidence="1">
    <location>
        <begin position="1"/>
        <end position="36"/>
    </location>
</feature>